<comment type="similarity">
    <text evidence="4">Belongs to the eIF-3 subunit K family.</text>
</comment>
<accession>A0ABY8EIJ4</accession>
<reference evidence="6 7" key="1">
    <citation type="journal article" date="2020" name="Elife">
        <title>Loss of centromere function drives karyotype evolution in closely related Malassezia species.</title>
        <authorList>
            <person name="Sankaranarayanan S.R."/>
            <person name="Ianiri G."/>
            <person name="Coelho M.A."/>
            <person name="Reza M.H."/>
            <person name="Thimmappa B.C."/>
            <person name="Ganguly P."/>
            <person name="Vadnala R.N."/>
            <person name="Sun S."/>
            <person name="Siddharthan R."/>
            <person name="Tellgren-Roth C."/>
            <person name="Dawson T.L."/>
            <person name="Heitman J."/>
            <person name="Sanyal K."/>
        </authorList>
    </citation>
    <scope>NUCLEOTIDE SEQUENCE [LARGE SCALE GENOMIC DNA]</scope>
    <source>
        <strain evidence="6">CBS14141</strain>
    </source>
</reference>
<dbReference type="Gene3D" id="1.10.10.10">
    <property type="entry name" value="Winged helix-like DNA-binding domain superfamily/Winged helix DNA-binding domain"/>
    <property type="match status" value="1"/>
</dbReference>
<dbReference type="PANTHER" id="PTHR13022">
    <property type="entry name" value="EUKARYOTIC TRANSLATION INITIATION FACTOR 3 SUBUNIT 11"/>
    <property type="match status" value="1"/>
</dbReference>
<dbReference type="PROSITE" id="PS50250">
    <property type="entry name" value="PCI"/>
    <property type="match status" value="1"/>
</dbReference>
<dbReference type="SUPFAM" id="SSF48371">
    <property type="entry name" value="ARM repeat"/>
    <property type="match status" value="1"/>
</dbReference>
<evidence type="ECO:0000313" key="7">
    <source>
        <dbReference type="Proteomes" id="UP000818624"/>
    </source>
</evidence>
<feature type="domain" description="PCI" evidence="5">
    <location>
        <begin position="54"/>
        <end position="239"/>
    </location>
</feature>
<dbReference type="InterPro" id="IPR036388">
    <property type="entry name" value="WH-like_DNA-bd_sf"/>
</dbReference>
<dbReference type="EMBL" id="CP046234">
    <property type="protein sequence ID" value="WFD45596.1"/>
    <property type="molecule type" value="Genomic_DNA"/>
</dbReference>
<keyword evidence="2 4" id="KW-0396">Initiation factor</keyword>
<name>A0ABY8EIJ4_MALFU</name>
<comment type="subcellular location">
    <subcellularLocation>
        <location evidence="4">Cytoplasm</location>
    </subcellularLocation>
</comment>
<evidence type="ECO:0000256" key="2">
    <source>
        <dbReference type="ARBA" id="ARBA00022540"/>
    </source>
</evidence>
<keyword evidence="3 4" id="KW-0648">Protein biosynthesis</keyword>
<evidence type="ECO:0000256" key="1">
    <source>
        <dbReference type="ARBA" id="ARBA00022490"/>
    </source>
</evidence>
<dbReference type="InterPro" id="IPR000717">
    <property type="entry name" value="PCI_dom"/>
</dbReference>
<gene>
    <name evidence="6" type="ORF">GLX27_000217</name>
</gene>
<evidence type="ECO:0000313" key="6">
    <source>
        <dbReference type="EMBL" id="WFD45596.1"/>
    </source>
</evidence>
<dbReference type="InterPro" id="IPR036390">
    <property type="entry name" value="WH_DNA-bd_sf"/>
</dbReference>
<dbReference type="SUPFAM" id="SSF46785">
    <property type="entry name" value="Winged helix' DNA-binding domain"/>
    <property type="match status" value="1"/>
</dbReference>
<dbReference type="HAMAP" id="MF_03010">
    <property type="entry name" value="eIF3k"/>
    <property type="match status" value="1"/>
</dbReference>
<dbReference type="InterPro" id="IPR033464">
    <property type="entry name" value="CSN8_PSD8_EIF3K"/>
</dbReference>
<comment type="subunit">
    <text evidence="4">Component of the eukaryotic translation initiation factor 3 (eIF-3) complex.</text>
</comment>
<dbReference type="Proteomes" id="UP000818624">
    <property type="component" value="Chromosome 1"/>
</dbReference>
<sequence>MASSTDTVVAHSWVHPDFRPGNIDKLISGVDRYNPQSRSVLLEYLDTQLKNGTYDALPNLAILKLFQLNPNEFEFDTTIYILVKALTAVPFADFSLCISLLGEAPVAALTTNDSATSTGASGIIIEPVITHLATLSTLLFEAKFRDFWTLYQSAEYADARTYTSKAHGFEDAVRKVALDIVQGTFRTISTGRLASYLNLPESDLEAFLGKQTGWSVSNGSVQVPMNPDNDVKPTVVREEASLENLSKLLAQA</sequence>
<evidence type="ECO:0000259" key="5">
    <source>
        <dbReference type="PROSITE" id="PS50250"/>
    </source>
</evidence>
<proteinExistence type="inferred from homology"/>
<protein>
    <recommendedName>
        <fullName evidence="4">Eukaryotic translation initiation factor 3 subunit K</fullName>
        <shortName evidence="4">eIF3k</shortName>
    </recommendedName>
    <alternativeName>
        <fullName evidence="4">eIF-3 p25</fullName>
    </alternativeName>
</protein>
<dbReference type="Pfam" id="PF10075">
    <property type="entry name" value="CSN8_PSD8_EIF3K"/>
    <property type="match status" value="1"/>
</dbReference>
<dbReference type="InterPro" id="IPR009374">
    <property type="entry name" value="eIF3k"/>
</dbReference>
<evidence type="ECO:0000256" key="3">
    <source>
        <dbReference type="ARBA" id="ARBA00022917"/>
    </source>
</evidence>
<organism evidence="6 7">
    <name type="scientific">Malassezia furfur</name>
    <name type="common">Pityriasis versicolor infection agent</name>
    <name type="synonym">Pityrosporum furfur</name>
    <dbReference type="NCBI Taxonomy" id="55194"/>
    <lineage>
        <taxon>Eukaryota</taxon>
        <taxon>Fungi</taxon>
        <taxon>Dikarya</taxon>
        <taxon>Basidiomycota</taxon>
        <taxon>Ustilaginomycotina</taxon>
        <taxon>Malasseziomycetes</taxon>
        <taxon>Malasseziales</taxon>
        <taxon>Malasseziaceae</taxon>
        <taxon>Malassezia</taxon>
    </lineage>
</organism>
<comment type="function">
    <text evidence="4">Component of the eukaryotic translation initiation factor 3 (eIF-3) complex, which is involved in protein synthesis of a specialized repertoire of mRNAs and, together with other initiation factors, stimulates binding of mRNA and methionyl-tRNAi to the 40S ribosome. The eIF-3 complex specifically targets and initiates translation of a subset of mRNAs involved in cell proliferation.</text>
</comment>
<keyword evidence="7" id="KW-1185">Reference proteome</keyword>
<evidence type="ECO:0000256" key="4">
    <source>
        <dbReference type="HAMAP-Rule" id="MF_03010"/>
    </source>
</evidence>
<dbReference type="InterPro" id="IPR016020">
    <property type="entry name" value="Transl_init_fac_sub12_N_euk"/>
</dbReference>
<dbReference type="InterPro" id="IPR016024">
    <property type="entry name" value="ARM-type_fold"/>
</dbReference>
<keyword evidence="1 4" id="KW-0963">Cytoplasm</keyword>
<dbReference type="Gene3D" id="1.25.40.250">
    <property type="entry name" value="ARM repeat, domain 1"/>
    <property type="match status" value="1"/>
</dbReference>
<dbReference type="PANTHER" id="PTHR13022:SF0">
    <property type="entry name" value="EUKARYOTIC TRANSLATION INITIATION FACTOR 3 SUBUNIT K"/>
    <property type="match status" value="1"/>
</dbReference>